<dbReference type="AlphaFoldDB" id="A0A8J5S5L3"/>
<reference evidence="3" key="1">
    <citation type="journal article" date="2021" name="bioRxiv">
        <title>Whole Genome Assembly and Annotation of Northern Wild Rice, Zizania palustris L., Supports a Whole Genome Duplication in the Zizania Genus.</title>
        <authorList>
            <person name="Haas M."/>
            <person name="Kono T."/>
            <person name="Macchietto M."/>
            <person name="Millas R."/>
            <person name="McGilp L."/>
            <person name="Shao M."/>
            <person name="Duquette J."/>
            <person name="Hirsch C.N."/>
            <person name="Kimball J."/>
        </authorList>
    </citation>
    <scope>NUCLEOTIDE SEQUENCE</scope>
    <source>
        <tissue evidence="3">Fresh leaf tissue</tissue>
    </source>
</reference>
<evidence type="ECO:0000313" key="3">
    <source>
        <dbReference type="EMBL" id="KAG8058688.1"/>
    </source>
</evidence>
<comment type="caution">
    <text evidence="3">The sequence shown here is derived from an EMBL/GenBank/DDBJ whole genome shotgun (WGS) entry which is preliminary data.</text>
</comment>
<protein>
    <submittedName>
        <fullName evidence="3">Uncharacterized protein</fullName>
    </submittedName>
</protein>
<evidence type="ECO:0000256" key="2">
    <source>
        <dbReference type="SAM" id="MobiDB-lite"/>
    </source>
</evidence>
<dbReference type="OrthoDB" id="10632448at2759"/>
<keyword evidence="1" id="KW-0175">Coiled coil</keyword>
<proteinExistence type="predicted"/>
<evidence type="ECO:0000313" key="4">
    <source>
        <dbReference type="Proteomes" id="UP000729402"/>
    </source>
</evidence>
<sequence>MERRVEVVASAKISSAAAELEGRRRRGFRRWSRSEIGEGGVSAVVRAPRPTVRISSSAAAAAAVFVPPREAVPTASLNKRKAVPAPERRPEANRTASSKRMKTIPALGHPAAANHQQNRWPSAAKTASSSVIPPIPIELQNNNQDEPDDNLMRIEYMKKRYAGLIAKAEEQLARRYQEDLLKKGRHIFTAEEVLFLRREAQRARARDALQEAERKARRNRLRVGGISREHLRELAITAAIEYTVSPEGRRGRDGVLRFTRPLRRSPLAELGFYVKADHDDGELELDEEY</sequence>
<organism evidence="3 4">
    <name type="scientific">Zizania palustris</name>
    <name type="common">Northern wild rice</name>
    <dbReference type="NCBI Taxonomy" id="103762"/>
    <lineage>
        <taxon>Eukaryota</taxon>
        <taxon>Viridiplantae</taxon>
        <taxon>Streptophyta</taxon>
        <taxon>Embryophyta</taxon>
        <taxon>Tracheophyta</taxon>
        <taxon>Spermatophyta</taxon>
        <taxon>Magnoliopsida</taxon>
        <taxon>Liliopsida</taxon>
        <taxon>Poales</taxon>
        <taxon>Poaceae</taxon>
        <taxon>BOP clade</taxon>
        <taxon>Oryzoideae</taxon>
        <taxon>Oryzeae</taxon>
        <taxon>Zizaniinae</taxon>
        <taxon>Zizania</taxon>
    </lineage>
</organism>
<evidence type="ECO:0000256" key="1">
    <source>
        <dbReference type="SAM" id="Coils"/>
    </source>
</evidence>
<gene>
    <name evidence="3" type="ORF">GUJ93_ZPchr0002g23894</name>
</gene>
<feature type="coiled-coil region" evidence="1">
    <location>
        <begin position="195"/>
        <end position="222"/>
    </location>
</feature>
<dbReference type="EMBL" id="JAAALK010000287">
    <property type="protein sequence ID" value="KAG8058688.1"/>
    <property type="molecule type" value="Genomic_DNA"/>
</dbReference>
<dbReference type="Proteomes" id="UP000729402">
    <property type="component" value="Unassembled WGS sequence"/>
</dbReference>
<keyword evidence="4" id="KW-1185">Reference proteome</keyword>
<accession>A0A8J5S5L3</accession>
<name>A0A8J5S5L3_ZIZPA</name>
<feature type="region of interest" description="Disordered" evidence="2">
    <location>
        <begin position="76"/>
        <end position="100"/>
    </location>
</feature>
<reference evidence="3" key="2">
    <citation type="submission" date="2021-02" db="EMBL/GenBank/DDBJ databases">
        <authorList>
            <person name="Kimball J.A."/>
            <person name="Haas M.W."/>
            <person name="Macchietto M."/>
            <person name="Kono T."/>
            <person name="Duquette J."/>
            <person name="Shao M."/>
        </authorList>
    </citation>
    <scope>NUCLEOTIDE SEQUENCE</scope>
    <source>
        <tissue evidence="3">Fresh leaf tissue</tissue>
    </source>
</reference>